<proteinExistence type="predicted"/>
<dbReference type="GO" id="GO:0005524">
    <property type="term" value="F:ATP binding"/>
    <property type="evidence" value="ECO:0007669"/>
    <property type="project" value="UniProtKB-UniRule"/>
</dbReference>
<dbReference type="InterPro" id="IPR035426">
    <property type="entry name" value="Gemin2/Brr1"/>
</dbReference>
<dbReference type="FunFam" id="1.10.510.10:FF:000008">
    <property type="entry name" value="Non-specific serine/threonine protein kinase"/>
    <property type="match status" value="1"/>
</dbReference>
<dbReference type="Gene3D" id="3.30.200.20">
    <property type="entry name" value="Phosphorylase Kinase, domain 1"/>
    <property type="match status" value="1"/>
</dbReference>
<keyword evidence="6" id="KW-0418">Kinase</keyword>
<dbReference type="InParanoid" id="D3BA91"/>
<dbReference type="AlphaFoldDB" id="D3BA91"/>
<dbReference type="PROSITE" id="PS00107">
    <property type="entry name" value="PROTEIN_KINASE_ATP"/>
    <property type="match status" value="1"/>
</dbReference>
<dbReference type="EC" id="2.7.11.1" evidence="1"/>
<keyword evidence="4" id="KW-0808">Transferase</keyword>
<dbReference type="FunFam" id="3.30.200.20:FF:000042">
    <property type="entry name" value="Aurora kinase A"/>
    <property type="match status" value="1"/>
</dbReference>
<dbReference type="Gene3D" id="1.10.510.10">
    <property type="entry name" value="Transferase(Phosphotransferase) domain 1"/>
    <property type="match status" value="1"/>
</dbReference>
<feature type="region of interest" description="Disordered" evidence="9">
    <location>
        <begin position="21"/>
        <end position="42"/>
    </location>
</feature>
<evidence type="ECO:0000256" key="4">
    <source>
        <dbReference type="ARBA" id="ARBA00022679"/>
    </source>
</evidence>
<dbReference type="InterPro" id="IPR045270">
    <property type="entry name" value="STKc_AGC"/>
</dbReference>
<dbReference type="InterPro" id="IPR000961">
    <property type="entry name" value="AGC-kinase_C"/>
</dbReference>
<feature type="compositionally biased region" description="Acidic residues" evidence="9">
    <location>
        <begin position="173"/>
        <end position="183"/>
    </location>
</feature>
<dbReference type="Gene3D" id="1.20.58.1070">
    <property type="match status" value="1"/>
</dbReference>
<protein>
    <recommendedName>
        <fullName evidence="1">non-specific serine/threonine protein kinase</fullName>
        <ecNumber evidence="1">2.7.11.1</ecNumber>
    </recommendedName>
</protein>
<organism evidence="12 13">
    <name type="scientific">Heterostelium pallidum (strain ATCC 26659 / Pp 5 / PN500)</name>
    <name type="common">Cellular slime mold</name>
    <name type="synonym">Polysphondylium pallidum</name>
    <dbReference type="NCBI Taxonomy" id="670386"/>
    <lineage>
        <taxon>Eukaryota</taxon>
        <taxon>Amoebozoa</taxon>
        <taxon>Evosea</taxon>
        <taxon>Eumycetozoa</taxon>
        <taxon>Dictyostelia</taxon>
        <taxon>Acytosteliales</taxon>
        <taxon>Acytosteliaceae</taxon>
        <taxon>Heterostelium</taxon>
    </lineage>
</organism>
<evidence type="ECO:0000259" key="11">
    <source>
        <dbReference type="PROSITE" id="PS51285"/>
    </source>
</evidence>
<feature type="domain" description="Protein kinase" evidence="10">
    <location>
        <begin position="229"/>
        <end position="486"/>
    </location>
</feature>
<keyword evidence="3" id="KW-0597">Phosphoprotein</keyword>
<dbReference type="RefSeq" id="XP_020433596.1">
    <property type="nucleotide sequence ID" value="XM_020576347.1"/>
</dbReference>
<keyword evidence="13" id="KW-1185">Reference proteome</keyword>
<keyword evidence="5 8" id="KW-0547">Nucleotide-binding</keyword>
<evidence type="ECO:0000313" key="13">
    <source>
        <dbReference type="Proteomes" id="UP000001396"/>
    </source>
</evidence>
<feature type="region of interest" description="Disordered" evidence="9">
    <location>
        <begin position="173"/>
        <end position="201"/>
    </location>
</feature>
<feature type="region of interest" description="Disordered" evidence="9">
    <location>
        <begin position="57"/>
        <end position="87"/>
    </location>
</feature>
<keyword evidence="2" id="KW-0723">Serine/threonine-protein kinase</keyword>
<dbReference type="Pfam" id="PF00069">
    <property type="entry name" value="Pkinase"/>
    <property type="match status" value="1"/>
</dbReference>
<dbReference type="Proteomes" id="UP000001396">
    <property type="component" value="Unassembled WGS sequence"/>
</dbReference>
<dbReference type="SMART" id="SM00220">
    <property type="entry name" value="S_TKc"/>
    <property type="match status" value="1"/>
</dbReference>
<dbReference type="Pfam" id="PF04938">
    <property type="entry name" value="SIP1"/>
    <property type="match status" value="1"/>
</dbReference>
<dbReference type="GO" id="GO:0000387">
    <property type="term" value="P:spliceosomal snRNP assembly"/>
    <property type="evidence" value="ECO:0007669"/>
    <property type="project" value="InterPro"/>
</dbReference>
<feature type="compositionally biased region" description="Low complexity" evidence="9">
    <location>
        <begin position="77"/>
        <end position="87"/>
    </location>
</feature>
<dbReference type="PANTHER" id="PTHR24351">
    <property type="entry name" value="RIBOSOMAL PROTEIN S6 KINASE"/>
    <property type="match status" value="1"/>
</dbReference>
<dbReference type="EMBL" id="ADBJ01000025">
    <property type="protein sequence ID" value="EFA81478.1"/>
    <property type="molecule type" value="Genomic_DNA"/>
</dbReference>
<gene>
    <name evidence="12" type="ORF">PPL_05466</name>
</gene>
<evidence type="ECO:0000256" key="8">
    <source>
        <dbReference type="PROSITE-ProRule" id="PRU10141"/>
    </source>
</evidence>
<dbReference type="STRING" id="670386.D3BA91"/>
<dbReference type="GO" id="GO:0004674">
    <property type="term" value="F:protein serine/threonine kinase activity"/>
    <property type="evidence" value="ECO:0007669"/>
    <property type="project" value="UniProtKB-KW"/>
</dbReference>
<evidence type="ECO:0000256" key="6">
    <source>
        <dbReference type="ARBA" id="ARBA00022777"/>
    </source>
</evidence>
<dbReference type="PROSITE" id="PS51285">
    <property type="entry name" value="AGC_KINASE_CTER"/>
    <property type="match status" value="1"/>
</dbReference>
<evidence type="ECO:0000313" key="12">
    <source>
        <dbReference type="EMBL" id="EFA81478.1"/>
    </source>
</evidence>
<reference evidence="12 13" key="1">
    <citation type="journal article" date="2011" name="Genome Res.">
        <title>Phylogeny-wide analysis of social amoeba genomes highlights ancient origins for complex intercellular communication.</title>
        <authorList>
            <person name="Heidel A.J."/>
            <person name="Lawal H.M."/>
            <person name="Felder M."/>
            <person name="Schilde C."/>
            <person name="Helps N.R."/>
            <person name="Tunggal B."/>
            <person name="Rivero F."/>
            <person name="John U."/>
            <person name="Schleicher M."/>
            <person name="Eichinger L."/>
            <person name="Platzer M."/>
            <person name="Noegel A.A."/>
            <person name="Schaap P."/>
            <person name="Gloeckner G."/>
        </authorList>
    </citation>
    <scope>NUCLEOTIDE SEQUENCE [LARGE SCALE GENOMIC DNA]</scope>
    <source>
        <strain evidence="13">ATCC 26659 / Pp 5 / PN500</strain>
    </source>
</reference>
<dbReference type="InterPro" id="IPR011009">
    <property type="entry name" value="Kinase-like_dom_sf"/>
</dbReference>
<evidence type="ECO:0000259" key="10">
    <source>
        <dbReference type="PROSITE" id="PS50011"/>
    </source>
</evidence>
<evidence type="ECO:0000256" key="5">
    <source>
        <dbReference type="ARBA" id="ARBA00022741"/>
    </source>
</evidence>
<feature type="compositionally biased region" description="Low complexity" evidence="9">
    <location>
        <begin position="184"/>
        <end position="196"/>
    </location>
</feature>
<evidence type="ECO:0000256" key="3">
    <source>
        <dbReference type="ARBA" id="ARBA00022553"/>
    </source>
</evidence>
<dbReference type="PROSITE" id="PS50011">
    <property type="entry name" value="PROTEIN_KINASE_DOM"/>
    <property type="match status" value="1"/>
</dbReference>
<feature type="binding site" evidence="8">
    <location>
        <position position="262"/>
    </location>
    <ligand>
        <name>ATP</name>
        <dbReference type="ChEBI" id="CHEBI:30616"/>
    </ligand>
</feature>
<evidence type="ECO:0000256" key="1">
    <source>
        <dbReference type="ARBA" id="ARBA00012513"/>
    </source>
</evidence>
<evidence type="ECO:0000256" key="2">
    <source>
        <dbReference type="ARBA" id="ARBA00022527"/>
    </source>
</evidence>
<dbReference type="InterPro" id="IPR017441">
    <property type="entry name" value="Protein_kinase_ATP_BS"/>
</dbReference>
<feature type="compositionally biased region" description="Basic and acidic residues" evidence="9">
    <location>
        <begin position="26"/>
        <end position="37"/>
    </location>
</feature>
<dbReference type="InterPro" id="IPR000719">
    <property type="entry name" value="Prot_kinase_dom"/>
</dbReference>
<keyword evidence="7 8" id="KW-0067">ATP-binding</keyword>
<dbReference type="CDD" id="cd05123">
    <property type="entry name" value="STKc_AGC"/>
    <property type="match status" value="1"/>
</dbReference>
<dbReference type="PROSITE" id="PS00108">
    <property type="entry name" value="PROTEIN_KINASE_ST"/>
    <property type="match status" value="1"/>
</dbReference>
<comment type="caution">
    <text evidence="12">The sequence shown here is derived from an EMBL/GenBank/DDBJ whole genome shotgun (WGS) entry which is preliminary data.</text>
</comment>
<dbReference type="GeneID" id="31360951"/>
<sequence>MSTKITQQLSRSIDLQFDDLFPTSAHHHDGDDRDEGGGHQSTMNMTNIKGSCASEMNNNNNNNNLTSSSSPMFVKRSTPTPISTTKTPKKFIFNNNNNNGAVDVPVTTSNNLTKKLWSQVDAHSNNDNKFVFTGDCGVDATPPSRTLADLPPMMMMMESLDLGEHRIYPDESEFETVSSDESDGSTGISTSGDESTQQPIDKEDYIPLSSSIKNVKTLNLSTTINLSSFTQSHLVGRGGFGKVHLVTKNDSKCVYALKSIKKNHIIKYKSVINTLAEKDILKKVKHPFIVQLHYAFQDEKKLYLVMDFVNGGQLFYHMVKEAMFSEAQMKFYAAELILAIEHLHSLNIIHRDLKPENILLDSEGHIILTDFGLAKEEVSEEGSTGSFCGTIDYMAPEMIQRKVYGKSVDWWSLGVLMYYMIVGKPPFTSQNNHSLQDRIINEKLKFPKFISPQAKSVITALLIKDPKKRLGCDGNGTQKIKQHPFFKSIQWRKLEAREIEAPFVPKTTDVGDISNFDIEGLRKDNRPSISTSPTLSSSQQAFFHGFSFIYLYRDMDSDDDFDEFQPRAFEVDDSEPTDLDSEPLTGEEYLRRVRWAANKCPKVVVANIDYSKINNRPSSKYFTPPPKLAACKPELLPSEEWETNFLATFSDYRLRLQRQILSQDSQQQQQQQQQHIKIPHQNDKRSWFIFCFGTPIPTVSTGTSTVTSTTSNVNNTTTSSTINNTVNVGNQPSPMILKQLDHILVVQLLQYHIEWLESKDLTKERSFWLYTLLSRLEKPLDADTGANLRVLLRRLAVLRSKVESTNDMILPSINILMTIISNNLHGIMIVPNAPCLLNIMHDGFAKIVKLEEYWNLTNKLLSHFNNNLFESTTDVFFHHRLQTSISIGSLCCSARSIASSRLYQQLYQSSAGVIATDHPFTNIFRYLQSLDISFNHPKISVDIVDSVFRLLRQQGATTSVEHLTLHSFNSFPFELLSEFDSIRSLELDISTFGYNASKQQDFAKLSEFLESRAKSIRSLSVINDQ</sequence>
<name>D3BA91_HETP5</name>
<feature type="domain" description="AGC-kinase C-terminal" evidence="11">
    <location>
        <begin position="487"/>
        <end position="558"/>
    </location>
</feature>
<dbReference type="SUPFAM" id="SSF56112">
    <property type="entry name" value="Protein kinase-like (PK-like)"/>
    <property type="match status" value="1"/>
</dbReference>
<evidence type="ECO:0000256" key="9">
    <source>
        <dbReference type="SAM" id="MobiDB-lite"/>
    </source>
</evidence>
<evidence type="ECO:0000256" key="7">
    <source>
        <dbReference type="ARBA" id="ARBA00022840"/>
    </source>
</evidence>
<dbReference type="InterPro" id="IPR008271">
    <property type="entry name" value="Ser/Thr_kinase_AS"/>
</dbReference>
<accession>D3BA91</accession>
<dbReference type="SMART" id="SM00133">
    <property type="entry name" value="S_TK_X"/>
    <property type="match status" value="1"/>
</dbReference>